<evidence type="ECO:0000313" key="10">
    <source>
        <dbReference type="Proteomes" id="UP001232445"/>
    </source>
</evidence>
<keyword evidence="5 7" id="KW-0234">DNA repair</keyword>
<dbReference type="NCBIfam" id="TIGR00613">
    <property type="entry name" value="reco"/>
    <property type="match status" value="1"/>
</dbReference>
<gene>
    <name evidence="7" type="primary">recO</name>
    <name evidence="9" type="ORF">J2S00_002434</name>
</gene>
<dbReference type="PANTHER" id="PTHR33991:SF1">
    <property type="entry name" value="DNA REPAIR PROTEIN RECO"/>
    <property type="match status" value="1"/>
</dbReference>
<dbReference type="Pfam" id="PF02565">
    <property type="entry name" value="RecO_C"/>
    <property type="match status" value="1"/>
</dbReference>
<dbReference type="Gene3D" id="1.20.1440.120">
    <property type="entry name" value="Recombination protein O, C-terminal domain"/>
    <property type="match status" value="1"/>
</dbReference>
<dbReference type="InterPro" id="IPR012340">
    <property type="entry name" value="NA-bd_OB-fold"/>
</dbReference>
<dbReference type="PANTHER" id="PTHR33991">
    <property type="entry name" value="DNA REPAIR PROTEIN RECO"/>
    <property type="match status" value="1"/>
</dbReference>
<name>A0ABU0CUQ8_9BACI</name>
<dbReference type="SUPFAM" id="SSF50249">
    <property type="entry name" value="Nucleic acid-binding proteins"/>
    <property type="match status" value="1"/>
</dbReference>
<sequence>MLKAEGIVIRSRDYGEANKIMTLYTKEYGKLSLMARGAKKPKSRLSSIAQLFTHGQYLFFRGSPRTMGTLSQGEILDSFRELRQDLVKTAYAAYMAELVDKLIDEEEVPPALFPLLTTVFQHLNEGKDPEILARLFELKILVMAGYKPEVDRCVVCHGTEGSFSFSVQEGGYLCQRCQHADPQALHLQTNTLKLMRFLYHFDPFRLGRINVKPETKKELCQAMWLFMDQHTPLRLKSRKFLEQMGRFWN</sequence>
<evidence type="ECO:0000256" key="7">
    <source>
        <dbReference type="HAMAP-Rule" id="MF_00201"/>
    </source>
</evidence>
<comment type="function">
    <text evidence="7">Involved in DNA repair and RecF pathway recombination.</text>
</comment>
<protein>
    <recommendedName>
        <fullName evidence="2 7">DNA repair protein RecO</fullName>
    </recommendedName>
    <alternativeName>
        <fullName evidence="6 7">Recombination protein O</fullName>
    </alternativeName>
</protein>
<dbReference type="Gene3D" id="2.40.50.140">
    <property type="entry name" value="Nucleic acid-binding proteins"/>
    <property type="match status" value="1"/>
</dbReference>
<evidence type="ECO:0000313" key="9">
    <source>
        <dbReference type="EMBL" id="MDQ0339646.1"/>
    </source>
</evidence>
<evidence type="ECO:0000256" key="3">
    <source>
        <dbReference type="ARBA" id="ARBA00022763"/>
    </source>
</evidence>
<accession>A0ABU0CUQ8</accession>
<dbReference type="EMBL" id="JAUSUQ010000008">
    <property type="protein sequence ID" value="MDQ0339646.1"/>
    <property type="molecule type" value="Genomic_DNA"/>
</dbReference>
<dbReference type="Pfam" id="PF11967">
    <property type="entry name" value="RecO_N"/>
    <property type="match status" value="1"/>
</dbReference>
<organism evidence="9 10">
    <name type="scientific">Caldalkalibacillus uzonensis</name>
    <dbReference type="NCBI Taxonomy" id="353224"/>
    <lineage>
        <taxon>Bacteria</taxon>
        <taxon>Bacillati</taxon>
        <taxon>Bacillota</taxon>
        <taxon>Bacilli</taxon>
        <taxon>Bacillales</taxon>
        <taxon>Bacillaceae</taxon>
        <taxon>Caldalkalibacillus</taxon>
    </lineage>
</organism>
<evidence type="ECO:0000256" key="1">
    <source>
        <dbReference type="ARBA" id="ARBA00007452"/>
    </source>
</evidence>
<evidence type="ECO:0000259" key="8">
    <source>
        <dbReference type="Pfam" id="PF11967"/>
    </source>
</evidence>
<evidence type="ECO:0000256" key="5">
    <source>
        <dbReference type="ARBA" id="ARBA00023204"/>
    </source>
</evidence>
<dbReference type="InterPro" id="IPR022572">
    <property type="entry name" value="DNA_rep/recomb_RecO_N"/>
</dbReference>
<comment type="similarity">
    <text evidence="1 7">Belongs to the RecO family.</text>
</comment>
<reference evidence="9 10" key="1">
    <citation type="submission" date="2023-07" db="EMBL/GenBank/DDBJ databases">
        <title>Genomic Encyclopedia of Type Strains, Phase IV (KMG-IV): sequencing the most valuable type-strain genomes for metagenomic binning, comparative biology and taxonomic classification.</title>
        <authorList>
            <person name="Goeker M."/>
        </authorList>
    </citation>
    <scope>NUCLEOTIDE SEQUENCE [LARGE SCALE GENOMIC DNA]</scope>
    <source>
        <strain evidence="9 10">DSM 17740</strain>
    </source>
</reference>
<evidence type="ECO:0000256" key="4">
    <source>
        <dbReference type="ARBA" id="ARBA00023172"/>
    </source>
</evidence>
<dbReference type="InterPro" id="IPR003717">
    <property type="entry name" value="RecO"/>
</dbReference>
<dbReference type="SUPFAM" id="SSF57863">
    <property type="entry name" value="ArfGap/RecO-like zinc finger"/>
    <property type="match status" value="1"/>
</dbReference>
<proteinExistence type="inferred from homology"/>
<dbReference type="InterPro" id="IPR037278">
    <property type="entry name" value="ARFGAP/RecO"/>
</dbReference>
<dbReference type="Proteomes" id="UP001232445">
    <property type="component" value="Unassembled WGS sequence"/>
</dbReference>
<evidence type="ECO:0000256" key="2">
    <source>
        <dbReference type="ARBA" id="ARBA00021310"/>
    </source>
</evidence>
<comment type="caution">
    <text evidence="9">The sequence shown here is derived from an EMBL/GenBank/DDBJ whole genome shotgun (WGS) entry which is preliminary data.</text>
</comment>
<keyword evidence="10" id="KW-1185">Reference proteome</keyword>
<dbReference type="InterPro" id="IPR042242">
    <property type="entry name" value="RecO_C"/>
</dbReference>
<dbReference type="HAMAP" id="MF_00201">
    <property type="entry name" value="RecO"/>
    <property type="match status" value="1"/>
</dbReference>
<feature type="domain" description="DNA replication/recombination mediator RecO N-terminal" evidence="8">
    <location>
        <begin position="2"/>
        <end position="79"/>
    </location>
</feature>
<evidence type="ECO:0000256" key="6">
    <source>
        <dbReference type="ARBA" id="ARBA00033409"/>
    </source>
</evidence>
<keyword evidence="3 7" id="KW-0227">DNA damage</keyword>
<keyword evidence="4 7" id="KW-0233">DNA recombination</keyword>